<evidence type="ECO:0000313" key="3">
    <source>
        <dbReference type="Proteomes" id="UP000614996"/>
    </source>
</evidence>
<organism evidence="2 3">
    <name type="scientific">Actinocatenispora comari</name>
    <dbReference type="NCBI Taxonomy" id="2807577"/>
    <lineage>
        <taxon>Bacteria</taxon>
        <taxon>Bacillati</taxon>
        <taxon>Actinomycetota</taxon>
        <taxon>Actinomycetes</taxon>
        <taxon>Micromonosporales</taxon>
        <taxon>Micromonosporaceae</taxon>
        <taxon>Actinocatenispora</taxon>
    </lineage>
</organism>
<dbReference type="AlphaFoldDB" id="A0A8J4AG01"/>
<dbReference type="EMBL" id="BOPO01000128">
    <property type="protein sequence ID" value="GIL30896.1"/>
    <property type="molecule type" value="Genomic_DNA"/>
</dbReference>
<dbReference type="Proteomes" id="UP000614996">
    <property type="component" value="Unassembled WGS sequence"/>
</dbReference>
<protein>
    <submittedName>
        <fullName evidence="2">Uncharacterized protein</fullName>
    </submittedName>
</protein>
<comment type="caution">
    <text evidence="2">The sequence shown here is derived from an EMBL/GenBank/DDBJ whole genome shotgun (WGS) entry which is preliminary data.</text>
</comment>
<keyword evidence="3" id="KW-1185">Reference proteome</keyword>
<feature type="region of interest" description="Disordered" evidence="1">
    <location>
        <begin position="74"/>
        <end position="124"/>
    </location>
</feature>
<gene>
    <name evidence="2" type="ORF">NUM_61500</name>
</gene>
<sequence length="124" mass="13369">MDGVESKTFPRPVSWLEARQDGGRRHGIVPCVGAGWHAIRRPPVMEPRAWCTAITSPTRSAQTRLEPPVCCARVSPASHTRTGSVSMPDAGASARAPFRGTEAHASMDGEDNDQLDIPALDRPE</sequence>
<evidence type="ECO:0000313" key="2">
    <source>
        <dbReference type="EMBL" id="GIL30896.1"/>
    </source>
</evidence>
<reference evidence="3" key="1">
    <citation type="journal article" date="2021" name="Int. J. Syst. Evol. Microbiol.">
        <title>Actinocatenispora comari sp. nov., an endophytic actinomycete isolated from aerial parts of Comarum salesowianum.</title>
        <authorList>
            <person name="Oyunbileg N."/>
            <person name="Iizaka Y."/>
            <person name="Hamada M."/>
            <person name="Davaapurev B.O."/>
            <person name="Fukumoto A."/>
            <person name="Tsetseg B."/>
            <person name="Kato F."/>
            <person name="Tamura T."/>
            <person name="Batkhuu J."/>
            <person name="Anzai Y."/>
        </authorList>
    </citation>
    <scope>NUCLEOTIDE SEQUENCE [LARGE SCALE GENOMIC DNA]</scope>
    <source>
        <strain evidence="3">NUM-2625</strain>
    </source>
</reference>
<evidence type="ECO:0000256" key="1">
    <source>
        <dbReference type="SAM" id="MobiDB-lite"/>
    </source>
</evidence>
<proteinExistence type="predicted"/>
<name>A0A8J4AG01_9ACTN</name>
<accession>A0A8J4AG01</accession>